<feature type="transmembrane region" description="Helical" evidence="1">
    <location>
        <begin position="758"/>
        <end position="779"/>
    </location>
</feature>
<keyword evidence="1" id="KW-0472">Membrane</keyword>
<dbReference type="Proteomes" id="UP001162031">
    <property type="component" value="Unassembled WGS sequence"/>
</dbReference>
<dbReference type="PANTHER" id="PTHR22911">
    <property type="entry name" value="ACYL-MALONYL CONDENSING ENZYME-RELATED"/>
    <property type="match status" value="1"/>
</dbReference>
<feature type="transmembrane region" description="Helical" evidence="1">
    <location>
        <begin position="640"/>
        <end position="662"/>
    </location>
</feature>
<accession>A0AAV0TMH3</accession>
<feature type="transmembrane region" description="Helical" evidence="1">
    <location>
        <begin position="830"/>
        <end position="849"/>
    </location>
</feature>
<dbReference type="PANTHER" id="PTHR22911:SF137">
    <property type="entry name" value="SOLUTE CARRIER FAMILY 35 MEMBER G2-RELATED"/>
    <property type="match status" value="1"/>
</dbReference>
<feature type="transmembrane region" description="Helical" evidence="1">
    <location>
        <begin position="855"/>
        <end position="876"/>
    </location>
</feature>
<keyword evidence="1" id="KW-0812">Transmembrane</keyword>
<evidence type="ECO:0000313" key="4">
    <source>
        <dbReference type="Proteomes" id="UP001162031"/>
    </source>
</evidence>
<feature type="transmembrane region" description="Helical" evidence="1">
    <location>
        <begin position="576"/>
        <end position="596"/>
    </location>
</feature>
<name>A0AAV0TMH3_HYABA</name>
<keyword evidence="1" id="KW-1133">Transmembrane helix</keyword>
<dbReference type="AlphaFoldDB" id="A0AAV0TMH3"/>
<comment type="caution">
    <text evidence="3">The sequence shown here is derived from an EMBL/GenBank/DDBJ whole genome shotgun (WGS) entry which is preliminary data.</text>
</comment>
<sequence length="937" mass="100978">MKRRPHAARARTAIEAEVPSTVYTVDLHRLSAQAHLSTAELVRGLQRSDAVEMQGVVVNRGQDVPFEAVGRTPAAALDADSLLYDSGVQMEAADEGVQQVLLTAASSTMCLDGSHTPKCLLVLGEYTLLEHILAQLFVAGIQRVVVIVSYYGDEIMAHVKESFLYAKLQIEFLNLGQATSYGHARTLLSARNLFTQPFLIHTADHVFDRAIISRVARFDLDDCVACVLVDTNKNVVKGLPFTAGKVLLDSSNGTIREIGRGLKHFDAIDAGLFLATTKLFAALEMLAYEKPLFSLAEALNVLRPTYGLKYVETNGDAWLSVETQAQLDEIVANGSIASVSPWPVLVAKEPVERALSSTEPGGKSVFLAVSAADDESVLRAINVQVCQSADVFGGFVVDVDQLQEVGVAGTTAPARESGQAHENTPLLDRSTRATLQQDRNVADTHLTLQRKRSSFLKQAENSFVLSMPYDEPSDVSASIGASHDVHMVPSAVVQHAYLIELPQVATTGERPGAVQETLLQQFVLAVPNSDTLYGRPGLLRRLTSLPSDVKDIMVETVEFRDGTMELRLLVKRQVPIAGYILLLASLVTISSLGTVLDLQRNVNPFMKFFWRLTASLAVFIPLAGAALYDQGLPRFTTQNMICFLTCSLSYAVFLTTFLWSLSHTSIDHAYIFNNCHSLLMIVGRLLLGRYVSQFEGLGTAIGVIGGALTTLDHQPSSSTGVEVVQVSLTGDLVALVGAVGGALYLLTVKKLRTEIDVSILFAGMFSLLALLTFPVFSLLEIPFEASRDPDIGLFGWLHPSRAASETYIVLVCTLVGTVGYVAVMKYFAPIAISVVMLVEPVLAAFMGVAVTTDVFPGLLTIVGSLLIVAATALVVVSNSSQTETVDATVAMSLTSSAAHRSLSSTNSGGFKLRQMATPTTDVRYVEPSVALNTHDRG</sequence>
<reference evidence="3" key="1">
    <citation type="submission" date="2022-12" db="EMBL/GenBank/DDBJ databases">
        <authorList>
            <person name="Webb A."/>
        </authorList>
    </citation>
    <scope>NUCLEOTIDE SEQUENCE</scope>
    <source>
        <strain evidence="3">Hp1</strain>
    </source>
</reference>
<feature type="transmembrane region" description="Helical" evidence="1">
    <location>
        <begin position="694"/>
        <end position="711"/>
    </location>
</feature>
<evidence type="ECO:0000259" key="2">
    <source>
        <dbReference type="Pfam" id="PF00892"/>
    </source>
</evidence>
<feature type="transmembrane region" description="Helical" evidence="1">
    <location>
        <begin position="806"/>
        <end position="823"/>
    </location>
</feature>
<proteinExistence type="predicted"/>
<feature type="transmembrane region" description="Helical" evidence="1">
    <location>
        <begin position="608"/>
        <end position="628"/>
    </location>
</feature>
<dbReference type="SUPFAM" id="SSF53448">
    <property type="entry name" value="Nucleotide-diphospho-sugar transferases"/>
    <property type="match status" value="1"/>
</dbReference>
<keyword evidence="4" id="KW-1185">Reference proteome</keyword>
<feature type="domain" description="EamA" evidence="2">
    <location>
        <begin position="577"/>
        <end position="710"/>
    </location>
</feature>
<evidence type="ECO:0000256" key="1">
    <source>
        <dbReference type="SAM" id="Phobius"/>
    </source>
</evidence>
<feature type="transmembrane region" description="Helical" evidence="1">
    <location>
        <begin position="723"/>
        <end position="746"/>
    </location>
</feature>
<evidence type="ECO:0000313" key="3">
    <source>
        <dbReference type="EMBL" id="CAI5722630.1"/>
    </source>
</evidence>
<dbReference type="InterPro" id="IPR000620">
    <property type="entry name" value="EamA_dom"/>
</dbReference>
<dbReference type="GO" id="GO:0016020">
    <property type="term" value="C:membrane"/>
    <property type="evidence" value="ECO:0007669"/>
    <property type="project" value="InterPro"/>
</dbReference>
<dbReference type="Pfam" id="PF00892">
    <property type="entry name" value="EamA"/>
    <property type="match status" value="1"/>
</dbReference>
<organism evidence="3 4">
    <name type="scientific">Hyaloperonospora brassicae</name>
    <name type="common">Brassica downy mildew</name>
    <name type="synonym">Peronospora brassicae</name>
    <dbReference type="NCBI Taxonomy" id="162125"/>
    <lineage>
        <taxon>Eukaryota</taxon>
        <taxon>Sar</taxon>
        <taxon>Stramenopiles</taxon>
        <taxon>Oomycota</taxon>
        <taxon>Peronosporomycetes</taxon>
        <taxon>Peronosporales</taxon>
        <taxon>Peronosporaceae</taxon>
        <taxon>Hyaloperonospora</taxon>
    </lineage>
</organism>
<gene>
    <name evidence="3" type="ORF">HBR001_LOCUS2917</name>
</gene>
<dbReference type="Gene3D" id="3.90.550.10">
    <property type="entry name" value="Spore Coat Polysaccharide Biosynthesis Protein SpsA, Chain A"/>
    <property type="match status" value="1"/>
</dbReference>
<dbReference type="EMBL" id="CANTFL010000442">
    <property type="protein sequence ID" value="CAI5722630.1"/>
    <property type="molecule type" value="Genomic_DNA"/>
</dbReference>
<dbReference type="InterPro" id="IPR029044">
    <property type="entry name" value="Nucleotide-diphossugar_trans"/>
</dbReference>
<protein>
    <recommendedName>
        <fullName evidence="2">EamA domain-containing protein</fullName>
    </recommendedName>
</protein>